<comment type="caution">
    <text evidence="8">The sequence shown here is derived from an EMBL/GenBank/DDBJ whole genome shotgun (WGS) entry which is preliminary data.</text>
</comment>
<accession>A0AAV2S339</accession>
<keyword evidence="9" id="KW-1185">Reference proteome</keyword>
<dbReference type="EMBL" id="CAXKWB010039647">
    <property type="protein sequence ID" value="CAL4153422.1"/>
    <property type="molecule type" value="Genomic_DNA"/>
</dbReference>
<feature type="chain" id="PRO_5043674154" evidence="7">
    <location>
        <begin position="19"/>
        <end position="562"/>
    </location>
</feature>
<evidence type="ECO:0000256" key="5">
    <source>
        <dbReference type="ARBA" id="ARBA00022989"/>
    </source>
</evidence>
<proteinExistence type="inferred from homology"/>
<evidence type="ECO:0000313" key="9">
    <source>
        <dbReference type="Proteomes" id="UP001497623"/>
    </source>
</evidence>
<evidence type="ECO:0000256" key="6">
    <source>
        <dbReference type="ARBA" id="ARBA00023136"/>
    </source>
</evidence>
<dbReference type="Proteomes" id="UP001497623">
    <property type="component" value="Unassembled WGS sequence"/>
</dbReference>
<evidence type="ECO:0000313" key="8">
    <source>
        <dbReference type="EMBL" id="CAL4153422.1"/>
    </source>
</evidence>
<gene>
    <name evidence="8" type="ORF">MNOR_LOCUS31169</name>
</gene>
<comment type="subcellular location">
    <subcellularLocation>
        <location evidence="1">Cell membrane</location>
        <topology evidence="1">Multi-pass membrane protein</topology>
    </subcellularLocation>
</comment>
<evidence type="ECO:0000256" key="1">
    <source>
        <dbReference type="ARBA" id="ARBA00004651"/>
    </source>
</evidence>
<dbReference type="GO" id="GO:0005886">
    <property type="term" value="C:plasma membrane"/>
    <property type="evidence" value="ECO:0007669"/>
    <property type="project" value="UniProtKB-SubCell"/>
</dbReference>
<dbReference type="PANTHER" id="PTHR14319">
    <property type="entry name" value="FIVE-SPAN TRANSMEMBRANE PROTEIN M83"/>
    <property type="match status" value="1"/>
</dbReference>
<name>A0AAV2S339_MEGNR</name>
<comment type="similarity">
    <text evidence="2">Belongs to the TMEM8 family.</text>
</comment>
<keyword evidence="4" id="KW-0812">Transmembrane</keyword>
<feature type="signal peptide" evidence="7">
    <location>
        <begin position="1"/>
        <end position="18"/>
    </location>
</feature>
<dbReference type="PANTHER" id="PTHR14319:SF3">
    <property type="entry name" value="TRANSMEMBRANE PROTEIN-LIKE PROTEIN"/>
    <property type="match status" value="1"/>
</dbReference>
<dbReference type="AlphaFoldDB" id="A0AAV2S339"/>
<evidence type="ECO:0000256" key="7">
    <source>
        <dbReference type="SAM" id="SignalP"/>
    </source>
</evidence>
<keyword evidence="7" id="KW-0732">Signal</keyword>
<protein>
    <submittedName>
        <fullName evidence="8">Uncharacterized protein</fullName>
    </submittedName>
</protein>
<keyword evidence="5" id="KW-1133">Transmembrane helix</keyword>
<keyword evidence="3" id="KW-1003">Cell membrane</keyword>
<reference evidence="8 9" key="1">
    <citation type="submission" date="2024-05" db="EMBL/GenBank/DDBJ databases">
        <authorList>
            <person name="Wallberg A."/>
        </authorList>
    </citation>
    <scope>NUCLEOTIDE SEQUENCE [LARGE SCALE GENOMIC DNA]</scope>
</reference>
<evidence type="ECO:0000256" key="2">
    <source>
        <dbReference type="ARBA" id="ARBA00005542"/>
    </source>
</evidence>
<keyword evidence="6" id="KW-0472">Membrane</keyword>
<organism evidence="8 9">
    <name type="scientific">Meganyctiphanes norvegica</name>
    <name type="common">Northern krill</name>
    <name type="synonym">Thysanopoda norvegica</name>
    <dbReference type="NCBI Taxonomy" id="48144"/>
    <lineage>
        <taxon>Eukaryota</taxon>
        <taxon>Metazoa</taxon>
        <taxon>Ecdysozoa</taxon>
        <taxon>Arthropoda</taxon>
        <taxon>Crustacea</taxon>
        <taxon>Multicrustacea</taxon>
        <taxon>Malacostraca</taxon>
        <taxon>Eumalacostraca</taxon>
        <taxon>Eucarida</taxon>
        <taxon>Euphausiacea</taxon>
        <taxon>Euphausiidae</taxon>
        <taxon>Meganyctiphanes</taxon>
    </lineage>
</organism>
<evidence type="ECO:0000256" key="4">
    <source>
        <dbReference type="ARBA" id="ARBA00022692"/>
    </source>
</evidence>
<sequence length="562" mass="64632">MCVLIFFCLNSLLRRTSILLCVWEEFLLPYTLHKTILNFDFTIPLTVWAHSAGAFKAFTKLMKILVQHGSYPVVNVNNKTFQGYMYIQRSQLHKLTLHAAYQPHDASVLPVYNPLPGSWFAAAYIPNWTEQMQQEGIIHKCRYSLGSIAMWTQKDHVKTLNVGMTQTIHTKENLSYYRFFVPSNTWYLEVKLTSCHIWERRMDPDTGSVMFRWCANSIVLEARSLPLIPLGQSSNPNNSNNSVITNITEAGRHVFYERHPYADGYYYLLVNTEGETLLDVTITTKECVSGFQKTRNHMYSISKSVLREATSELQQTSSSERNLSNITLFEEEENISNILLNTYTYNMPMIIISLKPEKALGGDYNSDESSSSQECYPVLPLERIKHTTDFTDTFLIQGPEWYSSWVAVHATMPLYTHFTLLPFTDIGGTLSVNIHMDEVLMNPHEKVSPLNPKLSIWWPPYFVLDQLRCSSRLHNEVESSAFQAQSLFPAQLPQEWFLNPNTVDHEKGAVPRTQALLVLECDTRAVSSLLYARGSRSLDCWVYTRFIHLLKFSFLSCFTNHV</sequence>
<evidence type="ECO:0000256" key="3">
    <source>
        <dbReference type="ARBA" id="ARBA00022475"/>
    </source>
</evidence>
<dbReference type="InterPro" id="IPR021910">
    <property type="entry name" value="NGX6/PGAP6/MYMK"/>
</dbReference>